<dbReference type="OrthoDB" id="2371069at2759"/>
<sequence>AFQRKKAHNLSNTTPNSSASNISIPNSSTSNTSIPNTSVSNSFSNSSISNSKKVSQNYLNTNDHDLKSDELTNEFVVIESETEQIILFNLIVKPSDYLVTFKPEKVTRSGVQLVNMQDYKKFLLDYKKLSNGKKNMTIMTSLKKKEKRKNKKKSTVKLDDFSEILQQEGHVIHELRKQYKCSSLVSKQPISLPSLDEFFTKLDELSGGIEEFARFKNIFENERITVDQIYDLTNVKFDQLGVNKIGWRRATVQRYK</sequence>
<keyword evidence="3" id="KW-1185">Reference proteome</keyword>
<name>A0A9N9B630_9GLOM</name>
<accession>A0A9N9B630</accession>
<gene>
    <name evidence="2" type="ORF">FCALED_LOCUS6251</name>
</gene>
<proteinExistence type="predicted"/>
<comment type="caution">
    <text evidence="2">The sequence shown here is derived from an EMBL/GenBank/DDBJ whole genome shotgun (WGS) entry which is preliminary data.</text>
</comment>
<feature type="non-terminal residue" evidence="2">
    <location>
        <position position="256"/>
    </location>
</feature>
<evidence type="ECO:0000313" key="2">
    <source>
        <dbReference type="EMBL" id="CAG8553744.1"/>
    </source>
</evidence>
<feature type="compositionally biased region" description="Low complexity" evidence="1">
    <location>
        <begin position="11"/>
        <end position="50"/>
    </location>
</feature>
<dbReference type="Proteomes" id="UP000789570">
    <property type="component" value="Unassembled WGS sequence"/>
</dbReference>
<feature type="region of interest" description="Disordered" evidence="1">
    <location>
        <begin position="1"/>
        <end position="50"/>
    </location>
</feature>
<evidence type="ECO:0000313" key="3">
    <source>
        <dbReference type="Proteomes" id="UP000789570"/>
    </source>
</evidence>
<reference evidence="2" key="1">
    <citation type="submission" date="2021-06" db="EMBL/GenBank/DDBJ databases">
        <authorList>
            <person name="Kallberg Y."/>
            <person name="Tangrot J."/>
            <person name="Rosling A."/>
        </authorList>
    </citation>
    <scope>NUCLEOTIDE SEQUENCE</scope>
    <source>
        <strain evidence="2">UK204</strain>
    </source>
</reference>
<protein>
    <submittedName>
        <fullName evidence="2">4002_t:CDS:1</fullName>
    </submittedName>
</protein>
<dbReference type="EMBL" id="CAJVPQ010001453">
    <property type="protein sequence ID" value="CAG8553744.1"/>
    <property type="molecule type" value="Genomic_DNA"/>
</dbReference>
<organism evidence="2 3">
    <name type="scientific">Funneliformis caledonium</name>
    <dbReference type="NCBI Taxonomy" id="1117310"/>
    <lineage>
        <taxon>Eukaryota</taxon>
        <taxon>Fungi</taxon>
        <taxon>Fungi incertae sedis</taxon>
        <taxon>Mucoromycota</taxon>
        <taxon>Glomeromycotina</taxon>
        <taxon>Glomeromycetes</taxon>
        <taxon>Glomerales</taxon>
        <taxon>Glomeraceae</taxon>
        <taxon>Funneliformis</taxon>
    </lineage>
</organism>
<evidence type="ECO:0000256" key="1">
    <source>
        <dbReference type="SAM" id="MobiDB-lite"/>
    </source>
</evidence>
<dbReference type="AlphaFoldDB" id="A0A9N9B630"/>